<organism evidence="1 2">
    <name type="scientific">Clunio marinus</name>
    <dbReference type="NCBI Taxonomy" id="568069"/>
    <lineage>
        <taxon>Eukaryota</taxon>
        <taxon>Metazoa</taxon>
        <taxon>Ecdysozoa</taxon>
        <taxon>Arthropoda</taxon>
        <taxon>Hexapoda</taxon>
        <taxon>Insecta</taxon>
        <taxon>Pterygota</taxon>
        <taxon>Neoptera</taxon>
        <taxon>Endopterygota</taxon>
        <taxon>Diptera</taxon>
        <taxon>Nematocera</taxon>
        <taxon>Chironomoidea</taxon>
        <taxon>Chironomidae</taxon>
        <taxon>Clunio</taxon>
    </lineage>
</organism>
<evidence type="ECO:0000313" key="1">
    <source>
        <dbReference type="EMBL" id="CRK94701.1"/>
    </source>
</evidence>
<dbReference type="Proteomes" id="UP000183832">
    <property type="component" value="Unassembled WGS sequence"/>
</dbReference>
<dbReference type="AlphaFoldDB" id="A0A1J1I336"/>
<dbReference type="EMBL" id="CVRI01000040">
    <property type="protein sequence ID" value="CRK94701.1"/>
    <property type="molecule type" value="Genomic_DNA"/>
</dbReference>
<evidence type="ECO:0000313" key="2">
    <source>
        <dbReference type="Proteomes" id="UP000183832"/>
    </source>
</evidence>
<keyword evidence="2" id="KW-1185">Reference proteome</keyword>
<reference evidence="1 2" key="1">
    <citation type="submission" date="2015-04" db="EMBL/GenBank/DDBJ databases">
        <authorList>
            <person name="Syromyatnikov M.Y."/>
            <person name="Popov V.N."/>
        </authorList>
    </citation>
    <scope>NUCLEOTIDE SEQUENCE [LARGE SCALE GENOMIC DNA]</scope>
</reference>
<gene>
    <name evidence="1" type="ORF">CLUMA_CG008201</name>
</gene>
<accession>A0A1J1I336</accession>
<proteinExistence type="predicted"/>
<sequence length="131" mass="15516">MTQLLTDWNQPLPSHPLTLIRMWLFLHSCELIKRQQTLRILNSIGSVRHTNQCQKTFIILGKQYKRRGLFPEEFVYMKKIITIIKEEKETNSHLNVRNKENNGNGEKERQGDDVYGRLVSELQNCYLISEK</sequence>
<protein>
    <submittedName>
        <fullName evidence="1">CLUMA_CG008201, isoform A</fullName>
    </submittedName>
</protein>
<name>A0A1J1I336_9DIPT</name>